<organism evidence="2 3">
    <name type="scientific">Oryza rufipogon</name>
    <name type="common">Brownbeard rice</name>
    <name type="synonym">Asian wild rice</name>
    <dbReference type="NCBI Taxonomy" id="4529"/>
    <lineage>
        <taxon>Eukaryota</taxon>
        <taxon>Viridiplantae</taxon>
        <taxon>Streptophyta</taxon>
        <taxon>Embryophyta</taxon>
        <taxon>Tracheophyta</taxon>
        <taxon>Spermatophyta</taxon>
        <taxon>Magnoliopsida</taxon>
        <taxon>Liliopsida</taxon>
        <taxon>Poales</taxon>
        <taxon>Poaceae</taxon>
        <taxon>BOP clade</taxon>
        <taxon>Oryzoideae</taxon>
        <taxon>Oryzeae</taxon>
        <taxon>Oryzinae</taxon>
        <taxon>Oryza</taxon>
    </lineage>
</organism>
<feature type="compositionally biased region" description="Polar residues" evidence="1">
    <location>
        <begin position="164"/>
        <end position="174"/>
    </location>
</feature>
<feature type="compositionally biased region" description="Basic and acidic residues" evidence="1">
    <location>
        <begin position="27"/>
        <end position="43"/>
    </location>
</feature>
<feature type="compositionally biased region" description="Low complexity" evidence="1">
    <location>
        <begin position="304"/>
        <end position="319"/>
    </location>
</feature>
<dbReference type="HOGENOM" id="CLU_030759_0_0_1"/>
<dbReference type="Proteomes" id="UP000008022">
    <property type="component" value="Unassembled WGS sequence"/>
</dbReference>
<feature type="compositionally biased region" description="Basic and acidic residues" evidence="1">
    <location>
        <begin position="329"/>
        <end position="342"/>
    </location>
</feature>
<feature type="region of interest" description="Disordered" evidence="1">
    <location>
        <begin position="545"/>
        <end position="585"/>
    </location>
</feature>
<evidence type="ECO:0000313" key="2">
    <source>
        <dbReference type="EnsemblPlants" id="ORUFI02G36390.1"/>
    </source>
</evidence>
<reference evidence="2" key="2">
    <citation type="submission" date="2015-06" db="UniProtKB">
        <authorList>
            <consortium name="EnsemblPlants"/>
        </authorList>
    </citation>
    <scope>IDENTIFICATION</scope>
</reference>
<feature type="region of interest" description="Disordered" evidence="1">
    <location>
        <begin position="23"/>
        <end position="95"/>
    </location>
</feature>
<dbReference type="PANTHER" id="PTHR31008:SF26">
    <property type="entry name" value="OS02G0781900 PROTEIN"/>
    <property type="match status" value="1"/>
</dbReference>
<feature type="compositionally biased region" description="Basic and acidic residues" evidence="1">
    <location>
        <begin position="397"/>
        <end position="416"/>
    </location>
</feature>
<proteinExistence type="predicted"/>
<dbReference type="eggNOG" id="ENOG502R7XP">
    <property type="taxonomic scope" value="Eukaryota"/>
</dbReference>
<feature type="compositionally biased region" description="Low complexity" evidence="1">
    <location>
        <begin position="446"/>
        <end position="474"/>
    </location>
</feature>
<dbReference type="OMA" id="ETIKPRM"/>
<feature type="region of interest" description="Disordered" evidence="1">
    <location>
        <begin position="113"/>
        <end position="266"/>
    </location>
</feature>
<evidence type="ECO:0000313" key="3">
    <source>
        <dbReference type="Proteomes" id="UP000008022"/>
    </source>
</evidence>
<name>A0A0E0NLS6_ORYRU</name>
<sequence>MPLDGGEVDLWAMAAELERQFAGYKQRRAERSGAPRGDDDGADARGGGGEEEEEEEEEEGDGDGGDVRGRRYEAYTRRRDERLREREGWRARMERKEAEVRALWAQLERRAAGCATSTFTATDDDGGGAAGVREKAGKDGEKRRRSDVAAPASRISGKKHARTRSFSSTATKSSLPDAGARRALSQEPPPPPTSERPTTAGAGSHRVARVTGGGATTTAPKPRVFSGHRSSTAKEHGSSSAKGGTTKPKPPRSLPRRSSSGGLENLKEAVLSNTCAAVAPAQSCSTEQATVHGETGNASPPSPFAGAAAANARAASPDSDCGEAVDGGSYDREAEAKRVGEHDAEEVTVSPQKLANGEITSDSDTEPSYVYVKKDDVEGEEDAMARRSEALAVSDAKPAELEVEKNNSDAAARGEETTAPPSDAVAAESATTIVAEEAPARESSDESSSSSSSSFSGIRSGRGSPPSSAPASYISRAPSIERLLEEDAALLRKKRQQSADKLALMAMTTTTMSTPPARVSGAARSRGFKSFLSFGKKNRRGKDVTVIDCTSPSVPSVADDDSGSGGWPSGETIKPRMASSDAASDDMDHGYAIAASPQGCSLQSLVVASPAKSELHEIDPQEKSPKAHRSFFSFRSFNCGRS</sequence>
<feature type="compositionally biased region" description="Acidic residues" evidence="1">
    <location>
        <begin position="49"/>
        <end position="64"/>
    </location>
</feature>
<dbReference type="EnsemblPlants" id="ORUFI02G36390.1">
    <property type="protein sequence ID" value="ORUFI02G36390.1"/>
    <property type="gene ID" value="ORUFI02G36390"/>
</dbReference>
<feature type="compositionally biased region" description="Basic and acidic residues" evidence="1">
    <location>
        <begin position="132"/>
        <end position="147"/>
    </location>
</feature>
<keyword evidence="3" id="KW-1185">Reference proteome</keyword>
<dbReference type="PANTHER" id="PTHR31008">
    <property type="entry name" value="COP1-INTERACTING PROTEIN-RELATED"/>
    <property type="match status" value="1"/>
</dbReference>
<feature type="compositionally biased region" description="Polar residues" evidence="1">
    <location>
        <begin position="349"/>
        <end position="362"/>
    </location>
</feature>
<reference evidence="3" key="1">
    <citation type="submission" date="2013-06" db="EMBL/GenBank/DDBJ databases">
        <authorList>
            <person name="Zhao Q."/>
        </authorList>
    </citation>
    <scope>NUCLEOTIDE SEQUENCE</scope>
    <source>
        <strain evidence="3">cv. W1943</strain>
    </source>
</reference>
<dbReference type="Gramene" id="ORUFI02G36390.1">
    <property type="protein sequence ID" value="ORUFI02G36390.1"/>
    <property type="gene ID" value="ORUFI02G36390"/>
</dbReference>
<accession>A0A0E0NLS6</accession>
<dbReference type="AlphaFoldDB" id="A0A0E0NLS6"/>
<protein>
    <submittedName>
        <fullName evidence="2">Uncharacterized protein</fullName>
    </submittedName>
</protein>
<evidence type="ECO:0000256" key="1">
    <source>
        <dbReference type="SAM" id="MobiDB-lite"/>
    </source>
</evidence>
<feature type="compositionally biased region" description="Basic and acidic residues" evidence="1">
    <location>
        <begin position="65"/>
        <end position="95"/>
    </location>
</feature>
<feature type="region of interest" description="Disordered" evidence="1">
    <location>
        <begin position="278"/>
        <end position="474"/>
    </location>
</feature>